<accession>A0A644WHT7</accession>
<dbReference type="AlphaFoldDB" id="A0A644WHT7"/>
<organism evidence="1">
    <name type="scientific">bioreactor metagenome</name>
    <dbReference type="NCBI Taxonomy" id="1076179"/>
    <lineage>
        <taxon>unclassified sequences</taxon>
        <taxon>metagenomes</taxon>
        <taxon>ecological metagenomes</taxon>
    </lineage>
</organism>
<name>A0A644WHT7_9ZZZZ</name>
<evidence type="ECO:0000313" key="1">
    <source>
        <dbReference type="EMBL" id="MPM01854.1"/>
    </source>
</evidence>
<proteinExistence type="predicted"/>
<gene>
    <name evidence="1" type="ORF">SDC9_48094</name>
</gene>
<reference evidence="1" key="1">
    <citation type="submission" date="2019-08" db="EMBL/GenBank/DDBJ databases">
        <authorList>
            <person name="Kucharzyk K."/>
            <person name="Murdoch R.W."/>
            <person name="Higgins S."/>
            <person name="Loffler F."/>
        </authorList>
    </citation>
    <scope>NUCLEOTIDE SEQUENCE</scope>
</reference>
<protein>
    <submittedName>
        <fullName evidence="1">Uncharacterized protein</fullName>
    </submittedName>
</protein>
<dbReference type="EMBL" id="VSSQ01000828">
    <property type="protein sequence ID" value="MPM01854.1"/>
    <property type="molecule type" value="Genomic_DNA"/>
</dbReference>
<comment type="caution">
    <text evidence="1">The sequence shown here is derived from an EMBL/GenBank/DDBJ whole genome shotgun (WGS) entry which is preliminary data.</text>
</comment>
<sequence length="181" mass="19433">MTDHIALVRHSCEGNRRIFCQLGSASDRNAACLGDQAAVFSRAEAQSVTDRLEIYLNGKIMGEAACADICGGVVFRGAPVLKDFRCVNHPFFHLIARVRDSGEADRRPLGNVVTGCKIRSFHDAAVDEGGYRSVGYSAELDIECLIGGNCQRTVLNAGDRVVVRTVVFSDAVQKDGVNTGG</sequence>